<dbReference type="EMBL" id="CACRYJ010000059">
    <property type="protein sequence ID" value="VZO39472.1"/>
    <property type="molecule type" value="Genomic_DNA"/>
</dbReference>
<gene>
    <name evidence="1" type="ORF">HALOF300_04160</name>
</gene>
<dbReference type="RefSeq" id="WP_156742778.1">
    <property type="nucleotide sequence ID" value="NZ_CACRYJ010000059.1"/>
</dbReference>
<sequence>MSNTNMTREIAVAVLPGQLATTNSARLLVAATLRRAGARRPDTLVLHGGPESNATPAAVSALVTSAGNAGVTRLVAVNVTDRLHRTLGAITRDADLAYERREVPEDALLRA</sequence>
<evidence type="ECO:0000313" key="2">
    <source>
        <dbReference type="Proteomes" id="UP000419743"/>
    </source>
</evidence>
<reference evidence="1 2" key="1">
    <citation type="submission" date="2019-11" db="EMBL/GenBank/DDBJ databases">
        <authorList>
            <person name="Criscuolo A."/>
        </authorList>
    </citation>
    <scope>NUCLEOTIDE SEQUENCE [LARGE SCALE GENOMIC DNA]</scope>
    <source>
        <strain evidence="1">CIP111667</strain>
    </source>
</reference>
<comment type="caution">
    <text evidence="1">The sequence shown here is derived from an EMBL/GenBank/DDBJ whole genome shotgun (WGS) entry which is preliminary data.</text>
</comment>
<dbReference type="AlphaFoldDB" id="A0A7M4DPS8"/>
<keyword evidence="2" id="KW-1185">Reference proteome</keyword>
<organism evidence="1 2">
    <name type="scientific">Occultella aeris</name>
    <dbReference type="NCBI Taxonomy" id="2761496"/>
    <lineage>
        <taxon>Bacteria</taxon>
        <taxon>Bacillati</taxon>
        <taxon>Actinomycetota</taxon>
        <taxon>Actinomycetes</taxon>
        <taxon>Micrococcales</taxon>
        <taxon>Ruaniaceae</taxon>
        <taxon>Occultella</taxon>
    </lineage>
</organism>
<evidence type="ECO:0000313" key="1">
    <source>
        <dbReference type="EMBL" id="VZO39472.1"/>
    </source>
</evidence>
<accession>A0A7M4DPS8</accession>
<name>A0A7M4DPS8_9MICO</name>
<proteinExistence type="predicted"/>
<protein>
    <submittedName>
        <fullName evidence="1">Uncharacterized protein</fullName>
    </submittedName>
</protein>
<dbReference type="Proteomes" id="UP000419743">
    <property type="component" value="Unassembled WGS sequence"/>
</dbReference>